<evidence type="ECO:0000313" key="2">
    <source>
        <dbReference type="EMBL" id="EKF41176.1"/>
    </source>
</evidence>
<evidence type="ECO:0000259" key="1">
    <source>
        <dbReference type="Pfam" id="PF05368"/>
    </source>
</evidence>
<dbReference type="Gene3D" id="3.40.50.720">
    <property type="entry name" value="NAD(P)-binding Rossmann-like Domain"/>
    <property type="match status" value="1"/>
</dbReference>
<protein>
    <recommendedName>
        <fullName evidence="1">NmrA-like domain-containing protein</fullName>
    </recommendedName>
</protein>
<reference evidence="2 3" key="1">
    <citation type="journal article" date="2012" name="J. Bacteriol.">
        <title>Genome Sequence of Nitratireductor indicus Type Strain C115.</title>
        <authorList>
            <person name="Lai Q."/>
            <person name="Li G."/>
            <person name="Yu Z."/>
            <person name="Shao Z."/>
        </authorList>
    </citation>
    <scope>NUCLEOTIDE SEQUENCE [LARGE SCALE GENOMIC DNA]</scope>
    <source>
        <strain evidence="2 3">C115</strain>
    </source>
</reference>
<dbReference type="Proteomes" id="UP000007374">
    <property type="component" value="Unassembled WGS sequence"/>
</dbReference>
<gene>
    <name evidence="2" type="ORF">NA8A_16823</name>
</gene>
<dbReference type="eggNOG" id="COG0702">
    <property type="taxonomic scope" value="Bacteria"/>
</dbReference>
<proteinExistence type="predicted"/>
<dbReference type="InterPro" id="IPR051604">
    <property type="entry name" value="Ergot_Alk_Oxidoreductase"/>
</dbReference>
<dbReference type="AlphaFoldDB" id="K2P1E5"/>
<keyword evidence="3" id="KW-1185">Reference proteome</keyword>
<dbReference type="Pfam" id="PF05368">
    <property type="entry name" value="NmrA"/>
    <property type="match status" value="1"/>
</dbReference>
<organism evidence="2 3">
    <name type="scientific">Nitratireductor indicus C115</name>
    <dbReference type="NCBI Taxonomy" id="1231190"/>
    <lineage>
        <taxon>Bacteria</taxon>
        <taxon>Pseudomonadati</taxon>
        <taxon>Pseudomonadota</taxon>
        <taxon>Alphaproteobacteria</taxon>
        <taxon>Hyphomicrobiales</taxon>
        <taxon>Phyllobacteriaceae</taxon>
        <taxon>Nitratireductor</taxon>
    </lineage>
</organism>
<dbReference type="PANTHER" id="PTHR43162:SF1">
    <property type="entry name" value="PRESTALK A DIFFERENTIATION PROTEIN A"/>
    <property type="match status" value="1"/>
</dbReference>
<accession>K2P1E5</accession>
<comment type="caution">
    <text evidence="2">The sequence shown here is derived from an EMBL/GenBank/DDBJ whole genome shotgun (WGS) entry which is preliminary data.</text>
</comment>
<evidence type="ECO:0000313" key="3">
    <source>
        <dbReference type="Proteomes" id="UP000007374"/>
    </source>
</evidence>
<dbReference type="Gene3D" id="3.90.25.10">
    <property type="entry name" value="UDP-galactose 4-epimerase, domain 1"/>
    <property type="match status" value="1"/>
</dbReference>
<name>K2P1E5_9HYPH</name>
<feature type="domain" description="NmrA-like" evidence="1">
    <location>
        <begin position="12"/>
        <end position="257"/>
    </location>
</feature>
<dbReference type="PATRIC" id="fig|1231190.3.peg.3480"/>
<dbReference type="PANTHER" id="PTHR43162">
    <property type="match status" value="1"/>
</dbReference>
<dbReference type="InterPro" id="IPR036291">
    <property type="entry name" value="NAD(P)-bd_dom_sf"/>
</dbReference>
<sequence length="295" mass="31978">MEAEMTAIADVQKRTVLVTGGTGKTGRRVVQRLQAQCIPVRIGARNAGPGFDWNDPESWARAVDGVSAVYLSYSPDLALPGAAETVEAFARFAAERGVRRLVLLSGRGEEGARHAEELFMALGEETGTACTVLRASWFFQNFSESFLAEAVQAGHVALPVGAMREPFIDAEDIAEVAVRVLTQEGHAGKRYELTGPRLFTFAEAVEAIARATGRDIPFQEISVEDFISGLEAEEVPQPFIVLLEELFTQVFDGRNEYLSNGVEDVLGRPPRDFSSYLGVTVATGVWNTPQPALSA</sequence>
<dbReference type="SUPFAM" id="SSF51735">
    <property type="entry name" value="NAD(P)-binding Rossmann-fold domains"/>
    <property type="match status" value="1"/>
</dbReference>
<dbReference type="EMBL" id="AMSI01000012">
    <property type="protein sequence ID" value="EKF41176.1"/>
    <property type="molecule type" value="Genomic_DNA"/>
</dbReference>
<dbReference type="STRING" id="721133.SAMN05216176_108140"/>
<dbReference type="InterPro" id="IPR008030">
    <property type="entry name" value="NmrA-like"/>
</dbReference>